<reference evidence="2" key="2">
    <citation type="journal article" date="2015" name="Fish Shellfish Immunol.">
        <title>Early steps in the European eel (Anguilla anguilla)-Vibrio vulnificus interaction in the gills: Role of the RtxA13 toxin.</title>
        <authorList>
            <person name="Callol A."/>
            <person name="Pajuelo D."/>
            <person name="Ebbesson L."/>
            <person name="Teles M."/>
            <person name="MacKenzie S."/>
            <person name="Amaro C."/>
        </authorList>
    </citation>
    <scope>NUCLEOTIDE SEQUENCE</scope>
</reference>
<evidence type="ECO:0000256" key="1">
    <source>
        <dbReference type="SAM" id="SignalP"/>
    </source>
</evidence>
<organism evidence="2">
    <name type="scientific">Anguilla anguilla</name>
    <name type="common">European freshwater eel</name>
    <name type="synonym">Muraena anguilla</name>
    <dbReference type="NCBI Taxonomy" id="7936"/>
    <lineage>
        <taxon>Eukaryota</taxon>
        <taxon>Metazoa</taxon>
        <taxon>Chordata</taxon>
        <taxon>Craniata</taxon>
        <taxon>Vertebrata</taxon>
        <taxon>Euteleostomi</taxon>
        <taxon>Actinopterygii</taxon>
        <taxon>Neopterygii</taxon>
        <taxon>Teleostei</taxon>
        <taxon>Anguilliformes</taxon>
        <taxon>Anguillidae</taxon>
        <taxon>Anguilla</taxon>
    </lineage>
</organism>
<dbReference type="EMBL" id="GBXM01010815">
    <property type="protein sequence ID" value="JAH97762.1"/>
    <property type="molecule type" value="Transcribed_RNA"/>
</dbReference>
<keyword evidence="1" id="KW-0732">Signal</keyword>
<sequence>MFESEGGAHNLSIFIFHHLLFSFTLSLKTVLPFQTSVLKELHCFVDFTVRLHVMFWCTMRRPDCGLKKNYNGFSFD</sequence>
<evidence type="ECO:0000313" key="2">
    <source>
        <dbReference type="EMBL" id="JAH97762.1"/>
    </source>
</evidence>
<reference evidence="2" key="1">
    <citation type="submission" date="2014-11" db="EMBL/GenBank/DDBJ databases">
        <authorList>
            <person name="Amaro Gonzalez C."/>
        </authorList>
    </citation>
    <scope>NUCLEOTIDE SEQUENCE</scope>
</reference>
<dbReference type="AlphaFoldDB" id="A0A0E9X4X9"/>
<proteinExistence type="predicted"/>
<protein>
    <submittedName>
        <fullName evidence="2">Uncharacterized protein</fullName>
    </submittedName>
</protein>
<feature type="signal peptide" evidence="1">
    <location>
        <begin position="1"/>
        <end position="26"/>
    </location>
</feature>
<accession>A0A0E9X4X9</accession>
<name>A0A0E9X4X9_ANGAN</name>
<feature type="chain" id="PRO_5002435037" evidence="1">
    <location>
        <begin position="27"/>
        <end position="76"/>
    </location>
</feature>